<evidence type="ECO:0000313" key="2">
    <source>
        <dbReference type="Proteomes" id="UP001062776"/>
    </source>
</evidence>
<dbReference type="InterPro" id="IPR016155">
    <property type="entry name" value="Mopterin_synth/thiamin_S_b"/>
</dbReference>
<comment type="caution">
    <text evidence="1">The sequence shown here is derived from an EMBL/GenBank/DDBJ whole genome shotgun (WGS) entry which is preliminary data.</text>
</comment>
<organism evidence="1 2">
    <name type="scientific">Asaia krungthepensis NRIC 0535</name>
    <dbReference type="NCBI Taxonomy" id="1307925"/>
    <lineage>
        <taxon>Bacteria</taxon>
        <taxon>Pseudomonadati</taxon>
        <taxon>Pseudomonadota</taxon>
        <taxon>Alphaproteobacteria</taxon>
        <taxon>Acetobacterales</taxon>
        <taxon>Acetobacteraceae</taxon>
        <taxon>Asaia</taxon>
    </lineage>
</organism>
<dbReference type="RefSeq" id="WP_264815233.1">
    <property type="nucleotide sequence ID" value="NZ_BAPV01000010.1"/>
</dbReference>
<dbReference type="Gene3D" id="3.10.20.30">
    <property type="match status" value="1"/>
</dbReference>
<keyword evidence="2" id="KW-1185">Reference proteome</keyword>
<proteinExistence type="predicted"/>
<dbReference type="SUPFAM" id="SSF54285">
    <property type="entry name" value="MoaD/ThiS"/>
    <property type="match status" value="1"/>
</dbReference>
<name>A0ABQ0Q288_9PROT</name>
<dbReference type="Proteomes" id="UP001062776">
    <property type="component" value="Unassembled WGS sequence"/>
</dbReference>
<accession>A0ABQ0Q288</accession>
<reference evidence="1" key="1">
    <citation type="submission" date="2013-04" db="EMBL/GenBank/DDBJ databases">
        <title>The genome sequencing project of 58 acetic acid bacteria.</title>
        <authorList>
            <person name="Okamoto-Kainuma A."/>
            <person name="Ishikawa M."/>
            <person name="Umino S."/>
            <person name="Koizumi Y."/>
            <person name="Shiwa Y."/>
            <person name="Yoshikawa H."/>
            <person name="Matsutani M."/>
            <person name="Matsushita K."/>
        </authorList>
    </citation>
    <scope>NUCLEOTIDE SEQUENCE</scope>
    <source>
        <strain evidence="1">NRIC 0535</strain>
    </source>
</reference>
<dbReference type="InterPro" id="IPR012675">
    <property type="entry name" value="Beta-grasp_dom_sf"/>
</dbReference>
<dbReference type="EMBL" id="BAPV01000010">
    <property type="protein sequence ID" value="GBQ87897.1"/>
    <property type="molecule type" value="Genomic_DNA"/>
</dbReference>
<dbReference type="CDD" id="cd00754">
    <property type="entry name" value="Ubl_MoaD"/>
    <property type="match status" value="1"/>
</dbReference>
<gene>
    <name evidence="1" type="ORF">AA0535_1397</name>
</gene>
<sequence>MASVTLEYFALLRDEAGCQSETLRTEASDLAALYDALAHARGFTLPRARLRVAVNARFASWDQPVSEGDHIVFIPPVSGG</sequence>
<evidence type="ECO:0000313" key="1">
    <source>
        <dbReference type="EMBL" id="GBQ87897.1"/>
    </source>
</evidence>
<dbReference type="InterPro" id="IPR003749">
    <property type="entry name" value="ThiS/MoaD-like"/>
</dbReference>
<protein>
    <submittedName>
        <fullName evidence="1">Molybdopterin converting factor small subunit</fullName>
    </submittedName>
</protein>
<dbReference type="Pfam" id="PF02597">
    <property type="entry name" value="ThiS"/>
    <property type="match status" value="1"/>
</dbReference>